<dbReference type="InterPro" id="IPR036390">
    <property type="entry name" value="WH_DNA-bd_sf"/>
</dbReference>
<evidence type="ECO:0000313" key="2">
    <source>
        <dbReference type="Proteomes" id="UP000219453"/>
    </source>
</evidence>
<organism evidence="1 2">
    <name type="scientific">Natronoarchaeum philippinense</name>
    <dbReference type="NCBI Taxonomy" id="558529"/>
    <lineage>
        <taxon>Archaea</taxon>
        <taxon>Methanobacteriati</taxon>
        <taxon>Methanobacteriota</taxon>
        <taxon>Stenosarchaea group</taxon>
        <taxon>Halobacteria</taxon>
        <taxon>Halobacteriales</taxon>
        <taxon>Natronoarchaeaceae</taxon>
    </lineage>
</organism>
<evidence type="ECO:0008006" key="3">
    <source>
        <dbReference type="Google" id="ProtNLM"/>
    </source>
</evidence>
<dbReference type="InterPro" id="IPR036388">
    <property type="entry name" value="WH-like_DNA-bd_sf"/>
</dbReference>
<evidence type="ECO:0000313" key="1">
    <source>
        <dbReference type="EMBL" id="SNZ13509.1"/>
    </source>
</evidence>
<reference evidence="1 2" key="1">
    <citation type="submission" date="2017-09" db="EMBL/GenBank/DDBJ databases">
        <authorList>
            <person name="Ehlers B."/>
            <person name="Leendertz F.H."/>
        </authorList>
    </citation>
    <scope>NUCLEOTIDE SEQUENCE [LARGE SCALE GENOMIC DNA]</scope>
    <source>
        <strain evidence="1 2">DSM 27208</strain>
    </source>
</reference>
<dbReference type="AlphaFoldDB" id="A0A285NVP0"/>
<gene>
    <name evidence="1" type="ORF">SAMN06269185_2246</name>
</gene>
<protein>
    <recommendedName>
        <fullName evidence="3">Sugar-specific transcriptional regulator TrmB</fullName>
    </recommendedName>
</protein>
<proteinExistence type="predicted"/>
<name>A0A285NVP0_NATPI</name>
<keyword evidence="2" id="KW-1185">Reference proteome</keyword>
<dbReference type="OrthoDB" id="182995at2157"/>
<accession>A0A285NVP0</accession>
<dbReference type="RefSeq" id="WP_097009134.1">
    <property type="nucleotide sequence ID" value="NZ_OBEJ01000002.1"/>
</dbReference>
<sequence length="80" mass="8547">MTAASQDRYAATAAVPEDLDSAEAKLVYLSLKTAGGASVDELRDNVGLNKLTLHSILRTLRERGTVREDDGIFSPAADAR</sequence>
<dbReference type="Proteomes" id="UP000219453">
    <property type="component" value="Unassembled WGS sequence"/>
</dbReference>
<dbReference type="Gene3D" id="1.10.10.10">
    <property type="entry name" value="Winged helix-like DNA-binding domain superfamily/Winged helix DNA-binding domain"/>
    <property type="match status" value="1"/>
</dbReference>
<dbReference type="EMBL" id="OBEJ01000002">
    <property type="protein sequence ID" value="SNZ13509.1"/>
    <property type="molecule type" value="Genomic_DNA"/>
</dbReference>
<dbReference type="SUPFAM" id="SSF46785">
    <property type="entry name" value="Winged helix' DNA-binding domain"/>
    <property type="match status" value="1"/>
</dbReference>